<dbReference type="Proteomes" id="UP001197247">
    <property type="component" value="Unassembled WGS sequence"/>
</dbReference>
<reference evidence="1 2" key="1">
    <citation type="submission" date="2021-05" db="EMBL/GenBank/DDBJ databases">
        <title>Kineosporia and Streptomyces sp. nov. two new marine actinobacteria isolated from Coral.</title>
        <authorList>
            <person name="Buangrab K."/>
            <person name="Sutthacheep M."/>
            <person name="Yeemin T."/>
            <person name="Harunari E."/>
            <person name="Igarashi Y."/>
            <person name="Kanchanasin P."/>
            <person name="Tanasupawat S."/>
            <person name="Phongsopitanun W."/>
        </authorList>
    </citation>
    <scope>NUCLEOTIDE SEQUENCE [LARGE SCALE GENOMIC DNA]</scope>
    <source>
        <strain evidence="1 2">J2-2</strain>
    </source>
</reference>
<dbReference type="EMBL" id="JAHBAY010000002">
    <property type="protein sequence ID" value="MBT0768475.1"/>
    <property type="molecule type" value="Genomic_DNA"/>
</dbReference>
<accession>A0ABS5TBP0</accession>
<sequence>MPVLVPLLICGSVLSGAGPAGGVVTGPGEGARPDVGEVFHVRPALPATTRLRLLGVHGGRVTAVRNGVTLLTGRVERPGLMTATGRLEQDSSGGVDLRGDLLRWMEDGRYPARTLHTLNLVTGESSTRETSGGLVAWTPGGWLEQQDDALVEHHGDSSRVLFRGLPEGASSDTFGTEVVSDGERTLISYTFAGGRDPAGFRRTVLVTDGGETVETLAESGKGSSGGGFGTGLALAPGSEVWATADGADGMTLHRRRHHRGRLPGR</sequence>
<dbReference type="RefSeq" id="WP_214154769.1">
    <property type="nucleotide sequence ID" value="NZ_JAHBAY010000002.1"/>
</dbReference>
<evidence type="ECO:0000313" key="1">
    <source>
        <dbReference type="EMBL" id="MBT0768475.1"/>
    </source>
</evidence>
<proteinExistence type="predicted"/>
<protein>
    <submittedName>
        <fullName evidence="1">Uncharacterized protein</fullName>
    </submittedName>
</protein>
<keyword evidence="2" id="KW-1185">Reference proteome</keyword>
<evidence type="ECO:0000313" key="2">
    <source>
        <dbReference type="Proteomes" id="UP001197247"/>
    </source>
</evidence>
<name>A0ABS5TBP0_9ACTN</name>
<gene>
    <name evidence="1" type="ORF">KIH74_06035</name>
</gene>
<organism evidence="1 2">
    <name type="scientific">Kineosporia corallincola</name>
    <dbReference type="NCBI Taxonomy" id="2835133"/>
    <lineage>
        <taxon>Bacteria</taxon>
        <taxon>Bacillati</taxon>
        <taxon>Actinomycetota</taxon>
        <taxon>Actinomycetes</taxon>
        <taxon>Kineosporiales</taxon>
        <taxon>Kineosporiaceae</taxon>
        <taxon>Kineosporia</taxon>
    </lineage>
</organism>
<comment type="caution">
    <text evidence="1">The sequence shown here is derived from an EMBL/GenBank/DDBJ whole genome shotgun (WGS) entry which is preliminary data.</text>
</comment>